<evidence type="ECO:0000256" key="1">
    <source>
        <dbReference type="ARBA" id="ARBA00023015"/>
    </source>
</evidence>
<dbReference type="EMBL" id="QUSM01000006">
    <property type="protein sequence ID" value="RGD73384.1"/>
    <property type="molecule type" value="Genomic_DNA"/>
</dbReference>
<dbReference type="InterPro" id="IPR036388">
    <property type="entry name" value="WH-like_DNA-bd_sf"/>
</dbReference>
<dbReference type="GO" id="GO:0003677">
    <property type="term" value="F:DNA binding"/>
    <property type="evidence" value="ECO:0007669"/>
    <property type="project" value="UniProtKB-KW"/>
</dbReference>
<feature type="region of interest" description="Disordered" evidence="4">
    <location>
        <begin position="149"/>
        <end position="170"/>
    </location>
</feature>
<dbReference type="InterPro" id="IPR000835">
    <property type="entry name" value="HTH_MarR-typ"/>
</dbReference>
<dbReference type="AlphaFoldDB" id="A0A3E3DVR4"/>
<evidence type="ECO:0000256" key="2">
    <source>
        <dbReference type="ARBA" id="ARBA00023125"/>
    </source>
</evidence>
<evidence type="ECO:0000256" key="4">
    <source>
        <dbReference type="SAM" id="MobiDB-lite"/>
    </source>
</evidence>
<dbReference type="PRINTS" id="PR00598">
    <property type="entry name" value="HTHMARR"/>
</dbReference>
<dbReference type="PANTHER" id="PTHR42756">
    <property type="entry name" value="TRANSCRIPTIONAL REGULATOR, MARR"/>
    <property type="match status" value="1"/>
</dbReference>
<feature type="domain" description="HTH marR-type" evidence="5">
    <location>
        <begin position="1"/>
        <end position="133"/>
    </location>
</feature>
<proteinExistence type="predicted"/>
<evidence type="ECO:0000313" key="6">
    <source>
        <dbReference type="EMBL" id="RGD73384.1"/>
    </source>
</evidence>
<keyword evidence="2" id="KW-0238">DNA-binding</keyword>
<gene>
    <name evidence="6" type="ORF">DW687_10140</name>
</gene>
<dbReference type="PANTHER" id="PTHR42756:SF1">
    <property type="entry name" value="TRANSCRIPTIONAL REPRESSOR OF EMRAB OPERON"/>
    <property type="match status" value="1"/>
</dbReference>
<dbReference type="GO" id="GO:0003700">
    <property type="term" value="F:DNA-binding transcription factor activity"/>
    <property type="evidence" value="ECO:0007669"/>
    <property type="project" value="InterPro"/>
</dbReference>
<dbReference type="RefSeq" id="WP_117532645.1">
    <property type="nucleotide sequence ID" value="NZ_QUSM01000006.1"/>
</dbReference>
<evidence type="ECO:0000259" key="5">
    <source>
        <dbReference type="PROSITE" id="PS50995"/>
    </source>
</evidence>
<sequence>MNRDLYEQFSKIQWLMHRYYHKNMNRFSAVSDPHRGQGRVLKMLQLKHDISQKELSYLLDIRSQSLGELLSKLEKGGFIERTPSEEDKRVMLIHLTEKGKEAGENQFEINEIFSDLSKEEQNNLEDYLNRIIKRMEAYINYDENDKKAGRNRRHFERHFERRTRRNDREK</sequence>
<dbReference type="PROSITE" id="PS50995">
    <property type="entry name" value="HTH_MARR_2"/>
    <property type="match status" value="1"/>
</dbReference>
<dbReference type="PROSITE" id="PS01117">
    <property type="entry name" value="HTH_MARR_1"/>
    <property type="match status" value="1"/>
</dbReference>
<evidence type="ECO:0000313" key="7">
    <source>
        <dbReference type="Proteomes" id="UP000261212"/>
    </source>
</evidence>
<dbReference type="InterPro" id="IPR036390">
    <property type="entry name" value="WH_DNA-bd_sf"/>
</dbReference>
<dbReference type="Proteomes" id="UP000261212">
    <property type="component" value="Unassembled WGS sequence"/>
</dbReference>
<dbReference type="Pfam" id="PF01047">
    <property type="entry name" value="MarR"/>
    <property type="match status" value="1"/>
</dbReference>
<organism evidence="6 7">
    <name type="scientific">Anaerofustis stercorihominis</name>
    <dbReference type="NCBI Taxonomy" id="214853"/>
    <lineage>
        <taxon>Bacteria</taxon>
        <taxon>Bacillati</taxon>
        <taxon>Bacillota</taxon>
        <taxon>Clostridia</taxon>
        <taxon>Eubacteriales</taxon>
        <taxon>Eubacteriaceae</taxon>
        <taxon>Anaerofustis</taxon>
    </lineage>
</organism>
<dbReference type="SUPFAM" id="SSF46785">
    <property type="entry name" value="Winged helix' DNA-binding domain"/>
    <property type="match status" value="1"/>
</dbReference>
<dbReference type="InterPro" id="IPR023187">
    <property type="entry name" value="Tscrpt_reg_MarR-type_CS"/>
</dbReference>
<name>A0A3E3DVR4_9FIRM</name>
<reference evidence="6 7" key="1">
    <citation type="submission" date="2018-08" db="EMBL/GenBank/DDBJ databases">
        <title>A genome reference for cultivated species of the human gut microbiota.</title>
        <authorList>
            <person name="Zou Y."/>
            <person name="Xue W."/>
            <person name="Luo G."/>
        </authorList>
    </citation>
    <scope>NUCLEOTIDE SEQUENCE [LARGE SCALE GENOMIC DNA]</scope>
    <source>
        <strain evidence="6 7">AM25-6</strain>
    </source>
</reference>
<evidence type="ECO:0000256" key="3">
    <source>
        <dbReference type="ARBA" id="ARBA00023163"/>
    </source>
</evidence>
<accession>A0A3E3DVR4</accession>
<protein>
    <submittedName>
        <fullName evidence="6">MarR family transcriptional regulator</fullName>
    </submittedName>
</protein>
<dbReference type="Gene3D" id="1.10.10.10">
    <property type="entry name" value="Winged helix-like DNA-binding domain superfamily/Winged helix DNA-binding domain"/>
    <property type="match status" value="1"/>
</dbReference>
<comment type="caution">
    <text evidence="6">The sequence shown here is derived from an EMBL/GenBank/DDBJ whole genome shotgun (WGS) entry which is preliminary data.</text>
</comment>
<dbReference type="SMART" id="SM00347">
    <property type="entry name" value="HTH_MARR"/>
    <property type="match status" value="1"/>
</dbReference>
<keyword evidence="3" id="KW-0804">Transcription</keyword>
<keyword evidence="1" id="KW-0805">Transcription regulation</keyword>